<accession>A0A7J6V6U4</accession>
<evidence type="ECO:0000259" key="1">
    <source>
        <dbReference type="Pfam" id="PF03478"/>
    </source>
</evidence>
<organism evidence="2 3">
    <name type="scientific">Thalictrum thalictroides</name>
    <name type="common">Rue-anemone</name>
    <name type="synonym">Anemone thalictroides</name>
    <dbReference type="NCBI Taxonomy" id="46969"/>
    <lineage>
        <taxon>Eukaryota</taxon>
        <taxon>Viridiplantae</taxon>
        <taxon>Streptophyta</taxon>
        <taxon>Embryophyta</taxon>
        <taxon>Tracheophyta</taxon>
        <taxon>Spermatophyta</taxon>
        <taxon>Magnoliopsida</taxon>
        <taxon>Ranunculales</taxon>
        <taxon>Ranunculaceae</taxon>
        <taxon>Thalictroideae</taxon>
        <taxon>Thalictrum</taxon>
    </lineage>
</organism>
<dbReference type="Proteomes" id="UP000554482">
    <property type="component" value="Unassembled WGS sequence"/>
</dbReference>
<comment type="caution">
    <text evidence="2">The sequence shown here is derived from an EMBL/GenBank/DDBJ whole genome shotgun (WGS) entry which is preliminary data.</text>
</comment>
<protein>
    <recommendedName>
        <fullName evidence="1">KIB1-4 beta-propeller domain-containing protein</fullName>
    </recommendedName>
</protein>
<evidence type="ECO:0000313" key="2">
    <source>
        <dbReference type="EMBL" id="KAF5180736.1"/>
    </source>
</evidence>
<dbReference type="PANTHER" id="PTHR44259">
    <property type="entry name" value="OS07G0183000 PROTEIN-RELATED"/>
    <property type="match status" value="1"/>
</dbReference>
<evidence type="ECO:0000313" key="3">
    <source>
        <dbReference type="Proteomes" id="UP000554482"/>
    </source>
</evidence>
<dbReference type="AlphaFoldDB" id="A0A7J6V6U4"/>
<keyword evidence="3" id="KW-1185">Reference proteome</keyword>
<dbReference type="InterPro" id="IPR005174">
    <property type="entry name" value="KIB1-4_b-propeller"/>
</dbReference>
<dbReference type="OrthoDB" id="1023001at2759"/>
<proteinExistence type="predicted"/>
<dbReference type="PANTHER" id="PTHR44259:SF114">
    <property type="entry name" value="OS06G0707300 PROTEIN"/>
    <property type="match status" value="1"/>
</dbReference>
<reference evidence="2 3" key="1">
    <citation type="submission" date="2020-06" db="EMBL/GenBank/DDBJ databases">
        <title>Transcriptomic and genomic resources for Thalictrum thalictroides and T. hernandezii: Facilitating candidate gene discovery in an emerging model plant lineage.</title>
        <authorList>
            <person name="Arias T."/>
            <person name="Riano-Pachon D.M."/>
            <person name="Di Stilio V.S."/>
        </authorList>
    </citation>
    <scope>NUCLEOTIDE SEQUENCE [LARGE SCALE GENOMIC DNA]</scope>
    <source>
        <strain evidence="3">cv. WT478/WT964</strain>
        <tissue evidence="2">Leaves</tissue>
    </source>
</reference>
<name>A0A7J6V6U4_THATH</name>
<dbReference type="Pfam" id="PF03478">
    <property type="entry name" value="Beta-prop_KIB1-4"/>
    <property type="match status" value="1"/>
</dbReference>
<gene>
    <name evidence="2" type="ORF">FRX31_029665</name>
</gene>
<sequence>MELEYTVSNYNRSDPDRHRQSSVYARDNYIRKAVVSTRDKASLVVMVIAGQLRELYLCRREMEDNTWIPVQCVQNDFYDLTYYNGKFYAINLYGNVVVVEGLDSRNPYAEAVIEYEKYEDEDEDIIELNFRLSYLIESSGELLKVVRFIKHKEPSKTFFKRKPPNLERLGAPNQFRQDYLAMRTAWMGNNF</sequence>
<feature type="domain" description="KIB1-4 beta-propeller" evidence="1">
    <location>
        <begin position="25"/>
        <end position="156"/>
    </location>
</feature>
<dbReference type="EMBL" id="JABWDY010037022">
    <property type="protein sequence ID" value="KAF5180736.1"/>
    <property type="molecule type" value="Genomic_DNA"/>
</dbReference>
<dbReference type="InterPro" id="IPR050942">
    <property type="entry name" value="F-box_BR-signaling"/>
</dbReference>